<keyword evidence="1" id="KW-0472">Membrane</keyword>
<dbReference type="Pfam" id="PF18998">
    <property type="entry name" value="Flg_new_2"/>
    <property type="match status" value="1"/>
</dbReference>
<organism evidence="3">
    <name type="scientific">marine metagenome</name>
    <dbReference type="NCBI Taxonomy" id="408172"/>
    <lineage>
        <taxon>unclassified sequences</taxon>
        <taxon>metagenomes</taxon>
        <taxon>ecological metagenomes</taxon>
    </lineage>
</organism>
<feature type="domain" description="Bacterial repeat" evidence="2">
    <location>
        <begin position="591"/>
        <end position="663"/>
    </location>
</feature>
<feature type="transmembrane region" description="Helical" evidence="1">
    <location>
        <begin position="12"/>
        <end position="31"/>
    </location>
</feature>
<accession>A0A381YR74</accession>
<dbReference type="InterPro" id="IPR044060">
    <property type="entry name" value="Bacterial_rp_domain"/>
</dbReference>
<proteinExistence type="predicted"/>
<evidence type="ECO:0000313" key="3">
    <source>
        <dbReference type="EMBL" id="SVA79007.1"/>
    </source>
</evidence>
<gene>
    <name evidence="3" type="ORF">METZ01_LOCUS131861</name>
</gene>
<name>A0A381YR74_9ZZZZ</name>
<dbReference type="EMBL" id="UINC01018747">
    <property type="protein sequence ID" value="SVA79007.1"/>
    <property type="molecule type" value="Genomic_DNA"/>
</dbReference>
<keyword evidence="1" id="KW-1133">Transmembrane helix</keyword>
<keyword evidence="1" id="KW-0812">Transmembrane</keyword>
<dbReference type="AlphaFoldDB" id="A0A381YR74"/>
<reference evidence="3" key="1">
    <citation type="submission" date="2018-05" db="EMBL/GenBank/DDBJ databases">
        <authorList>
            <person name="Lanie J.A."/>
            <person name="Ng W.-L."/>
            <person name="Kazmierczak K.M."/>
            <person name="Andrzejewski T.M."/>
            <person name="Davidsen T.M."/>
            <person name="Wayne K.J."/>
            <person name="Tettelin H."/>
            <person name="Glass J.I."/>
            <person name="Rusch D."/>
            <person name="Podicherti R."/>
            <person name="Tsui H.-C.T."/>
            <person name="Winkler M.E."/>
        </authorList>
    </citation>
    <scope>NUCLEOTIDE SEQUENCE</scope>
</reference>
<evidence type="ECO:0000256" key="1">
    <source>
        <dbReference type="SAM" id="Phobius"/>
    </source>
</evidence>
<protein>
    <recommendedName>
        <fullName evidence="2">Bacterial repeat domain-containing protein</fullName>
    </recommendedName>
</protein>
<evidence type="ECO:0000259" key="2">
    <source>
        <dbReference type="Pfam" id="PF18998"/>
    </source>
</evidence>
<sequence>MIDFQKIRNKQKWLFGVIAIPVIIGFVVLFTPDAEERLFGRGPQSESGLYGQLDGEDVTRSQWIEARNIVIAELGPQARGIPESFLNSRAVQVLGEKALMKRYGIDPSQNDSDKWVSQIVDSSLERLPADSRPTRLEGLSSLASNYGGYAQLEALARYQVGVNQLRSLAGLSGALVSRQEAEIKFRELNEEYVAEAVFLNHTNYLSLVQSTDEQLKKHYTNTLAKHRIPERRQLSYVTFPASNYLAQAEKKFDALKSAGRAGFLTNYWPGITNIKGYETNSIKELVKQVVLIRTNDYSGMKPEEAVAVIRREILTTPQRGINRNGSLVELKSGLAVIEAYKAGLDFQKSLEATYNAQPALDTLEKIALLQNLSAATTPLVSMDENTVAGLARVTPSQAFRLSKTNAFIIGDPPFSVSGDFYIASLKRIVPSRNRSFTEAKATVAADFKKSESIKLMNEAGDKIQQAVKGGKSLEEVAKESNLTVAKLGPFDSAGGAIPGLANKANSEDFRTQALGLEVGATSELVTSSTDPSDTASEEAAFIVKLTEKMAVGRDKFDAEFQKYLEGERRSSASRDYGSRLQSETRELYRYSLKTYVEGGGDISVESDDGASGFYKQGTRVTLVAKPNVGFNFKEWSGAVTVNTGSVTNEVTVSRNSSVTASFVERGAE</sequence>